<evidence type="ECO:0008006" key="3">
    <source>
        <dbReference type="Google" id="ProtNLM"/>
    </source>
</evidence>
<dbReference type="EMBL" id="AP010904">
    <property type="protein sequence ID" value="BAH74905.1"/>
    <property type="molecule type" value="Genomic_DNA"/>
</dbReference>
<name>C4XMW4_SOLM1</name>
<proteinExistence type="predicted"/>
<dbReference type="KEGG" id="dma:DMR_14140"/>
<protein>
    <recommendedName>
        <fullName evidence="3">C_GCAxxG_C_C family redox protein</fullName>
    </recommendedName>
</protein>
<reference evidence="1 2" key="1">
    <citation type="journal article" date="2009" name="Genome Res.">
        <title>Whole genome sequence of Desulfovibrio magneticus strain RS-1 revealed common gene clusters in magnetotactic bacteria.</title>
        <authorList>
            <person name="Nakazawa H."/>
            <person name="Arakaki A."/>
            <person name="Narita-Yamada S."/>
            <person name="Yashiro I."/>
            <person name="Jinno K."/>
            <person name="Aoki N."/>
            <person name="Tsuruyama A."/>
            <person name="Okamura Y."/>
            <person name="Tanikawa S."/>
            <person name="Fujita N."/>
            <person name="Takeyama H."/>
            <person name="Matsunaga T."/>
        </authorList>
    </citation>
    <scope>NUCLEOTIDE SEQUENCE [LARGE SCALE GENOMIC DNA]</scope>
    <source>
        <strain evidence="2">ATCC 700980 / DSM 13731 / RS-1</strain>
    </source>
</reference>
<dbReference type="Proteomes" id="UP000009071">
    <property type="component" value="Chromosome"/>
</dbReference>
<sequence length="166" mass="16919">METREVEQRAQALFESGLNCAEAVLTAVLAGQGVMDCAEATRLGTAFGAGVGRSKEELCGALSGGLIALGYLQGRDRGSVQWDGLASLAAGVRNRFKALHGCTSCSALLARLGPQEDMDKCVALSAVTAGLFHEALRNPDSVKAPSVACGCTVRPAGQATTGSCCG</sequence>
<dbReference type="STRING" id="573370.DMR_14140"/>
<dbReference type="NCBIfam" id="TIGR01909">
    <property type="entry name" value="C_GCAxxG_C_C"/>
    <property type="match status" value="1"/>
</dbReference>
<accession>C4XMW4</accession>
<organism evidence="1 2">
    <name type="scientific">Solidesulfovibrio magneticus (strain ATCC 700980 / DSM 13731 / RS-1)</name>
    <name type="common">Desulfovibrio magneticus</name>
    <dbReference type="NCBI Taxonomy" id="573370"/>
    <lineage>
        <taxon>Bacteria</taxon>
        <taxon>Pseudomonadati</taxon>
        <taxon>Thermodesulfobacteriota</taxon>
        <taxon>Desulfovibrionia</taxon>
        <taxon>Desulfovibrionales</taxon>
        <taxon>Desulfovibrionaceae</taxon>
        <taxon>Solidesulfovibrio</taxon>
    </lineage>
</organism>
<keyword evidence="2" id="KW-1185">Reference proteome</keyword>
<evidence type="ECO:0000313" key="2">
    <source>
        <dbReference type="Proteomes" id="UP000009071"/>
    </source>
</evidence>
<evidence type="ECO:0000313" key="1">
    <source>
        <dbReference type="EMBL" id="BAH74905.1"/>
    </source>
</evidence>
<gene>
    <name evidence="1" type="ordered locus">DMR_14140</name>
</gene>
<dbReference type="Pfam" id="PF09719">
    <property type="entry name" value="C_GCAxxG_C_C"/>
    <property type="match status" value="1"/>
</dbReference>
<dbReference type="eggNOG" id="COG1433">
    <property type="taxonomic scope" value="Bacteria"/>
</dbReference>
<dbReference type="OrthoDB" id="9791535at2"/>
<dbReference type="InterPro" id="IPR010181">
    <property type="entry name" value="CGCAxxGCC_motif"/>
</dbReference>
<dbReference type="HOGENOM" id="CLU_091283_0_1_7"/>
<dbReference type="AlphaFoldDB" id="C4XMW4"/>
<dbReference type="RefSeq" id="WP_015860115.1">
    <property type="nucleotide sequence ID" value="NC_012796.1"/>
</dbReference>